<keyword evidence="3" id="KW-1185">Reference proteome</keyword>
<dbReference type="SUPFAM" id="SSF56672">
    <property type="entry name" value="DNA/RNA polymerases"/>
    <property type="match status" value="1"/>
</dbReference>
<evidence type="ECO:0000313" key="2">
    <source>
        <dbReference type="EMBL" id="KAF5825324.1"/>
    </source>
</evidence>
<proteinExistence type="predicted"/>
<dbReference type="PANTHER" id="PTHR10133">
    <property type="entry name" value="DNA POLYMERASE I"/>
    <property type="match status" value="1"/>
</dbReference>
<evidence type="ECO:0000259" key="1">
    <source>
        <dbReference type="Pfam" id="PF00476"/>
    </source>
</evidence>
<sequence length="131" mass="14412">SDRAPLPRSCTVRMHATFLQAGTDTGRLAMTEPSLHVIPRPIEYNLDVPHPGDAAGGSSALHGQALCTIKTVSLNIRAAFVAPPGHVFLSMDYKQVCSLWCPWKQVFPPAVSLEFILRSLWSIIASYRLNR</sequence>
<dbReference type="PANTHER" id="PTHR10133:SF62">
    <property type="entry name" value="DNA POLYMERASE THETA"/>
    <property type="match status" value="1"/>
</dbReference>
<evidence type="ECO:0000313" key="3">
    <source>
        <dbReference type="Proteomes" id="UP000815325"/>
    </source>
</evidence>
<dbReference type="InterPro" id="IPR043502">
    <property type="entry name" value="DNA/RNA_pol_sf"/>
</dbReference>
<dbReference type="Proteomes" id="UP000815325">
    <property type="component" value="Unassembled WGS sequence"/>
</dbReference>
<protein>
    <recommendedName>
        <fullName evidence="1">DNA-directed DNA polymerase family A palm domain-containing protein</fullName>
    </recommendedName>
</protein>
<dbReference type="Gene3D" id="3.30.70.370">
    <property type="match status" value="1"/>
</dbReference>
<accession>A0ABQ7FS32</accession>
<comment type="caution">
    <text evidence="2">The sequence shown here is derived from an EMBL/GenBank/DDBJ whole genome shotgun (WGS) entry which is preliminary data.</text>
</comment>
<organism evidence="2 3">
    <name type="scientific">Dunaliella salina</name>
    <name type="common">Green alga</name>
    <name type="synonym">Protococcus salinus</name>
    <dbReference type="NCBI Taxonomy" id="3046"/>
    <lineage>
        <taxon>Eukaryota</taxon>
        <taxon>Viridiplantae</taxon>
        <taxon>Chlorophyta</taxon>
        <taxon>core chlorophytes</taxon>
        <taxon>Chlorophyceae</taxon>
        <taxon>CS clade</taxon>
        <taxon>Chlamydomonadales</taxon>
        <taxon>Dunaliellaceae</taxon>
        <taxon>Dunaliella</taxon>
    </lineage>
</organism>
<feature type="domain" description="DNA-directed DNA polymerase family A palm" evidence="1">
    <location>
        <begin position="11"/>
        <end position="96"/>
    </location>
</feature>
<dbReference type="EMBL" id="MU073766">
    <property type="protein sequence ID" value="KAF5825324.1"/>
    <property type="molecule type" value="Genomic_DNA"/>
</dbReference>
<dbReference type="InterPro" id="IPR002298">
    <property type="entry name" value="DNA_polymerase_A"/>
</dbReference>
<name>A0ABQ7FS32_DUNSA</name>
<dbReference type="Pfam" id="PF00476">
    <property type="entry name" value="DNA_pol_A"/>
    <property type="match status" value="1"/>
</dbReference>
<gene>
    <name evidence="2" type="ORF">DUNSADRAFT_11639</name>
</gene>
<feature type="non-terminal residue" evidence="2">
    <location>
        <position position="1"/>
    </location>
</feature>
<reference evidence="2" key="1">
    <citation type="submission" date="2017-08" db="EMBL/GenBank/DDBJ databases">
        <authorList>
            <person name="Polle J.E."/>
            <person name="Barry K."/>
            <person name="Cushman J."/>
            <person name="Schmutz J."/>
            <person name="Tran D."/>
            <person name="Hathwaick L.T."/>
            <person name="Yim W.C."/>
            <person name="Jenkins J."/>
            <person name="Mckie-Krisberg Z.M."/>
            <person name="Prochnik S."/>
            <person name="Lindquist E."/>
            <person name="Dockter R.B."/>
            <person name="Adam C."/>
            <person name="Molina H."/>
            <person name="Bunkerborg J."/>
            <person name="Jin E."/>
            <person name="Buchheim M."/>
            <person name="Magnuson J."/>
        </authorList>
    </citation>
    <scope>NUCLEOTIDE SEQUENCE</scope>
    <source>
        <strain evidence="2">CCAP 19/18</strain>
    </source>
</reference>
<dbReference type="InterPro" id="IPR001098">
    <property type="entry name" value="DNA-dir_DNA_pol_A_palm_dom"/>
</dbReference>